<dbReference type="Pfam" id="PF08889">
    <property type="entry name" value="WbqC"/>
    <property type="match status" value="1"/>
</dbReference>
<evidence type="ECO:0000313" key="1">
    <source>
        <dbReference type="EMBL" id="MPL88708.1"/>
    </source>
</evidence>
<dbReference type="AlphaFoldDB" id="A0A644VBJ5"/>
<dbReference type="InterPro" id="IPR014985">
    <property type="entry name" value="WbqC"/>
</dbReference>
<proteinExistence type="predicted"/>
<name>A0A644VBJ5_9ZZZZ</name>
<accession>A0A644VBJ5</accession>
<reference evidence="1" key="1">
    <citation type="submission" date="2019-08" db="EMBL/GenBank/DDBJ databases">
        <authorList>
            <person name="Kucharzyk K."/>
            <person name="Murdoch R.W."/>
            <person name="Higgins S."/>
            <person name="Loffler F."/>
        </authorList>
    </citation>
    <scope>NUCLEOTIDE SEQUENCE</scope>
</reference>
<sequence>MILSTAYLPPVEYISAIYHSEKAEIEQYERYQKQSYRSRCHIYGASGLLPLTIPVSRLNGHYLPIREMKIDYSGKWQQEHWRAIVSAYRTSPFFEYYEDDFAPFYKTVKYENLFDFNLELINLICQLTGINCKLELSSEFNHTYDESLITDLREVIHPKKSPYTPSAKKESGQYFQVFAHKHGFIPNLSSVDLLFNEGPDSISYL</sequence>
<organism evidence="1">
    <name type="scientific">bioreactor metagenome</name>
    <dbReference type="NCBI Taxonomy" id="1076179"/>
    <lineage>
        <taxon>unclassified sequences</taxon>
        <taxon>metagenomes</taxon>
        <taxon>ecological metagenomes</taxon>
    </lineage>
</organism>
<gene>
    <name evidence="1" type="ORF">SDC9_34734</name>
</gene>
<evidence type="ECO:0008006" key="2">
    <source>
        <dbReference type="Google" id="ProtNLM"/>
    </source>
</evidence>
<comment type="caution">
    <text evidence="1">The sequence shown here is derived from an EMBL/GenBank/DDBJ whole genome shotgun (WGS) entry which is preliminary data.</text>
</comment>
<protein>
    <recommendedName>
        <fullName evidence="2">WbqC-like protein family protein</fullName>
    </recommendedName>
</protein>
<dbReference type="EMBL" id="VSSQ01000263">
    <property type="protein sequence ID" value="MPL88708.1"/>
    <property type="molecule type" value="Genomic_DNA"/>
</dbReference>